<feature type="non-terminal residue" evidence="4">
    <location>
        <position position="1"/>
    </location>
</feature>
<keyword evidence="1" id="KW-0863">Zinc-finger</keyword>
<dbReference type="Proteomes" id="UP000591131">
    <property type="component" value="Unassembled WGS sequence"/>
</dbReference>
<evidence type="ECO:0000256" key="1">
    <source>
        <dbReference type="PROSITE-ProRule" id="PRU00047"/>
    </source>
</evidence>
<dbReference type="Gene3D" id="2.40.70.10">
    <property type="entry name" value="Acid Proteases"/>
    <property type="match status" value="1"/>
</dbReference>
<proteinExistence type="predicted"/>
<feature type="domain" description="CCHC-type" evidence="3">
    <location>
        <begin position="376"/>
        <end position="393"/>
    </location>
</feature>
<feature type="non-terminal residue" evidence="4">
    <location>
        <position position="575"/>
    </location>
</feature>
<keyword evidence="5" id="KW-1185">Reference proteome</keyword>
<feature type="region of interest" description="Disordered" evidence="2">
    <location>
        <begin position="333"/>
        <end position="360"/>
    </location>
</feature>
<dbReference type="SUPFAM" id="SSF57756">
    <property type="entry name" value="Retrovirus zinc finger-like domains"/>
    <property type="match status" value="1"/>
</dbReference>
<evidence type="ECO:0000256" key="2">
    <source>
        <dbReference type="SAM" id="MobiDB-lite"/>
    </source>
</evidence>
<dbReference type="OrthoDB" id="7692888at2759"/>
<dbReference type="GO" id="GO:0008270">
    <property type="term" value="F:zinc ion binding"/>
    <property type="evidence" value="ECO:0007669"/>
    <property type="project" value="UniProtKB-KW"/>
</dbReference>
<dbReference type="EMBL" id="JAAPAO010001583">
    <property type="protein sequence ID" value="KAF4649312.1"/>
    <property type="molecule type" value="Genomic_DNA"/>
</dbReference>
<gene>
    <name evidence="4" type="ORF">FOL47_002197</name>
</gene>
<reference evidence="4 5" key="1">
    <citation type="submission" date="2020-04" db="EMBL/GenBank/DDBJ databases">
        <title>Perkinsus chesapeaki whole genome sequence.</title>
        <authorList>
            <person name="Bogema D.R."/>
        </authorList>
    </citation>
    <scope>NUCLEOTIDE SEQUENCE [LARGE SCALE GENOMIC DNA]</scope>
    <source>
        <strain evidence="4">ATCC PRA-425</strain>
    </source>
</reference>
<dbReference type="Gene3D" id="4.10.60.10">
    <property type="entry name" value="Zinc finger, CCHC-type"/>
    <property type="match status" value="1"/>
</dbReference>
<dbReference type="InterPro" id="IPR036875">
    <property type="entry name" value="Znf_CCHC_sf"/>
</dbReference>
<accession>A0A7J6KR55</accession>
<feature type="compositionally biased region" description="Basic and acidic residues" evidence="2">
    <location>
        <begin position="417"/>
        <end position="426"/>
    </location>
</feature>
<dbReference type="PROSITE" id="PS50158">
    <property type="entry name" value="ZF_CCHC"/>
    <property type="match status" value="2"/>
</dbReference>
<organism evidence="4 5">
    <name type="scientific">Perkinsus chesapeaki</name>
    <name type="common">Clam parasite</name>
    <name type="synonym">Perkinsus andrewsi</name>
    <dbReference type="NCBI Taxonomy" id="330153"/>
    <lineage>
        <taxon>Eukaryota</taxon>
        <taxon>Sar</taxon>
        <taxon>Alveolata</taxon>
        <taxon>Perkinsozoa</taxon>
        <taxon>Perkinsea</taxon>
        <taxon>Perkinsida</taxon>
        <taxon>Perkinsidae</taxon>
        <taxon>Perkinsus</taxon>
    </lineage>
</organism>
<dbReference type="SMART" id="SM00343">
    <property type="entry name" value="ZnF_C2HC"/>
    <property type="match status" value="2"/>
</dbReference>
<dbReference type="InterPro" id="IPR001878">
    <property type="entry name" value="Znf_CCHC"/>
</dbReference>
<feature type="domain" description="CCHC-type" evidence="3">
    <location>
        <begin position="358"/>
        <end position="374"/>
    </location>
</feature>
<sequence length="575" mass="63162">VLSKLSAKGIAVETSEKAKRDCRVRKLNAGRKLLAGNYSIFVSGFSDRLRSSSLPSLPTPSAPPVADGSFHSAEQVEFEPPTLGPYTPLAMLPTAPTQSFRYKKMMTESDLSKILKDVDKVPLTKSPFVGFGDIRSLSAFKMEVAETVRRRHWSAVQEFHYLSRALEESLWLMVTVQIFNDLDPQAYIPALKGVWANLDRVCGGQLEDEQLLNAMIDLRQGESETLQAFLGRVTRFRSQCQASGAMRTRDDSYFMMLSRRGMLSGDVSAQAASVTCGSWIDWVRQVIMINQRLICRSTPVATRPTAVMSTSTSTPEVQRDTPVRAVDFQSVQAMPQDASGTQHQGRQPDKRPNQRGPRRCFNCGKTDHLTRSCPLRRCWSCLSVGHSAAECPKLTAHGPKPDGATGTVRTISTQESANKDERERGETVVLPSRSVTIRAWGENCKPDGGTLTATYGGKLILKGLVDTGATDALLSNAVYDQIRKLCPDAPPLKSCNATATLANGTVEEVVGTVSLSLLFCDQHMTHDFYVDKDLHPGIIWGLRLLGRVGVTIDVVESTEGLRITTCIKDRPVPED</sequence>
<evidence type="ECO:0000313" key="4">
    <source>
        <dbReference type="EMBL" id="KAF4649312.1"/>
    </source>
</evidence>
<dbReference type="SUPFAM" id="SSF50630">
    <property type="entry name" value="Acid proteases"/>
    <property type="match status" value="1"/>
</dbReference>
<feature type="compositionally biased region" description="Polar residues" evidence="2">
    <location>
        <begin position="407"/>
        <end position="416"/>
    </location>
</feature>
<dbReference type="InterPro" id="IPR021109">
    <property type="entry name" value="Peptidase_aspartic_dom_sf"/>
</dbReference>
<dbReference type="AlphaFoldDB" id="A0A7J6KR55"/>
<protein>
    <recommendedName>
        <fullName evidence="3">CCHC-type domain-containing protein</fullName>
    </recommendedName>
</protein>
<dbReference type="GO" id="GO:0003676">
    <property type="term" value="F:nucleic acid binding"/>
    <property type="evidence" value="ECO:0007669"/>
    <property type="project" value="InterPro"/>
</dbReference>
<feature type="region of interest" description="Disordered" evidence="2">
    <location>
        <begin position="398"/>
        <end position="426"/>
    </location>
</feature>
<feature type="compositionally biased region" description="Polar residues" evidence="2">
    <location>
        <begin position="333"/>
        <end position="345"/>
    </location>
</feature>
<keyword evidence="1" id="KW-0479">Metal-binding</keyword>
<name>A0A7J6KR55_PERCH</name>
<evidence type="ECO:0000259" key="3">
    <source>
        <dbReference type="PROSITE" id="PS50158"/>
    </source>
</evidence>
<comment type="caution">
    <text evidence="4">The sequence shown here is derived from an EMBL/GenBank/DDBJ whole genome shotgun (WGS) entry which is preliminary data.</text>
</comment>
<evidence type="ECO:0000313" key="5">
    <source>
        <dbReference type="Proteomes" id="UP000591131"/>
    </source>
</evidence>
<keyword evidence="1" id="KW-0862">Zinc</keyword>
<dbReference type="Pfam" id="PF00098">
    <property type="entry name" value="zf-CCHC"/>
    <property type="match status" value="1"/>
</dbReference>